<dbReference type="InterPro" id="IPR036866">
    <property type="entry name" value="RibonucZ/Hydroxyglut_hydro"/>
</dbReference>
<sequence length="298" mass="30900">MRVAPFTLALSLVLAAAAGAAAFAQTPAPVAPAAQDVRLGALRVTPVRDGANPVPNDGSVFGKDVGPAAVAAFLRTKGQPTDTIPLNVGGLLVRGIPGRVVLIDTGNDPKKGGQLMASLARAGVRPGDVTDILITHGHGDHIGGLVDASGRRAFPRATVRMSAPEWAYVRTQDASKEIAGAISARVRTFAPGAAVLPGIVAVPLRGHTPGHSGYRITSGRQSLLDIGDTAHSSVISLGHPEWTIGYDGNKMLGERTRITELARIAGTGTLIFAPHFPYPGIGRVVRSRPGYAWQPALR</sequence>
<dbReference type="RefSeq" id="WP_344694970.1">
    <property type="nucleotide sequence ID" value="NZ_BAABBR010000001.1"/>
</dbReference>
<evidence type="ECO:0000256" key="2">
    <source>
        <dbReference type="ARBA" id="ARBA00022723"/>
    </source>
</evidence>
<name>A0ABP7TH40_9SPHN</name>
<gene>
    <name evidence="7" type="ORF">GCM10022281_00750</name>
</gene>
<dbReference type="Proteomes" id="UP001424459">
    <property type="component" value="Unassembled WGS sequence"/>
</dbReference>
<dbReference type="PANTHER" id="PTHR42978">
    <property type="entry name" value="QUORUM-QUENCHING LACTONASE YTNP-RELATED-RELATED"/>
    <property type="match status" value="1"/>
</dbReference>
<feature type="domain" description="Metallo-beta-lactamase" evidence="6">
    <location>
        <begin position="87"/>
        <end position="275"/>
    </location>
</feature>
<dbReference type="SUPFAM" id="SSF56281">
    <property type="entry name" value="Metallo-hydrolase/oxidoreductase"/>
    <property type="match status" value="1"/>
</dbReference>
<proteinExistence type="inferred from homology"/>
<dbReference type="InterPro" id="IPR001279">
    <property type="entry name" value="Metallo-B-lactamas"/>
</dbReference>
<feature type="chain" id="PRO_5045195660" evidence="5">
    <location>
        <begin position="25"/>
        <end position="298"/>
    </location>
</feature>
<evidence type="ECO:0000313" key="8">
    <source>
        <dbReference type="Proteomes" id="UP001424459"/>
    </source>
</evidence>
<evidence type="ECO:0000313" key="7">
    <source>
        <dbReference type="EMBL" id="GAA4026034.1"/>
    </source>
</evidence>
<organism evidence="7 8">
    <name type="scientific">Sphingomonas rosea</name>
    <dbReference type="NCBI Taxonomy" id="335605"/>
    <lineage>
        <taxon>Bacteria</taxon>
        <taxon>Pseudomonadati</taxon>
        <taxon>Pseudomonadota</taxon>
        <taxon>Alphaproteobacteria</taxon>
        <taxon>Sphingomonadales</taxon>
        <taxon>Sphingomonadaceae</taxon>
        <taxon>Sphingomonas</taxon>
    </lineage>
</organism>
<keyword evidence="2" id="KW-0479">Metal-binding</keyword>
<keyword evidence="8" id="KW-1185">Reference proteome</keyword>
<keyword evidence="5" id="KW-0732">Signal</keyword>
<dbReference type="InterPro" id="IPR051013">
    <property type="entry name" value="MBL_superfamily_lactonases"/>
</dbReference>
<dbReference type="EMBL" id="BAABBR010000001">
    <property type="protein sequence ID" value="GAA4026034.1"/>
    <property type="molecule type" value="Genomic_DNA"/>
</dbReference>
<feature type="signal peptide" evidence="5">
    <location>
        <begin position="1"/>
        <end position="24"/>
    </location>
</feature>
<evidence type="ECO:0000256" key="5">
    <source>
        <dbReference type="SAM" id="SignalP"/>
    </source>
</evidence>
<evidence type="ECO:0000256" key="4">
    <source>
        <dbReference type="ARBA" id="ARBA00022833"/>
    </source>
</evidence>
<reference evidence="8" key="1">
    <citation type="journal article" date="2019" name="Int. J. Syst. Evol. Microbiol.">
        <title>The Global Catalogue of Microorganisms (GCM) 10K type strain sequencing project: providing services to taxonomists for standard genome sequencing and annotation.</title>
        <authorList>
            <consortium name="The Broad Institute Genomics Platform"/>
            <consortium name="The Broad Institute Genome Sequencing Center for Infectious Disease"/>
            <person name="Wu L."/>
            <person name="Ma J."/>
        </authorList>
    </citation>
    <scope>NUCLEOTIDE SEQUENCE [LARGE SCALE GENOMIC DNA]</scope>
    <source>
        <strain evidence="8">JCM 17564</strain>
    </source>
</reference>
<dbReference type="SMART" id="SM00849">
    <property type="entry name" value="Lactamase_B"/>
    <property type="match status" value="1"/>
</dbReference>
<keyword evidence="3" id="KW-0378">Hydrolase</keyword>
<comment type="similarity">
    <text evidence="1">Belongs to the metallo-beta-lactamase superfamily.</text>
</comment>
<dbReference type="PANTHER" id="PTHR42978:SF6">
    <property type="entry name" value="QUORUM-QUENCHING LACTONASE YTNP-RELATED"/>
    <property type="match status" value="1"/>
</dbReference>
<accession>A0ABP7TH40</accession>
<evidence type="ECO:0000256" key="1">
    <source>
        <dbReference type="ARBA" id="ARBA00007749"/>
    </source>
</evidence>
<evidence type="ECO:0000256" key="3">
    <source>
        <dbReference type="ARBA" id="ARBA00022801"/>
    </source>
</evidence>
<dbReference type="CDD" id="cd07720">
    <property type="entry name" value="OPHC2-like_MBL-fold"/>
    <property type="match status" value="1"/>
</dbReference>
<keyword evidence="4" id="KW-0862">Zinc</keyword>
<evidence type="ECO:0000259" key="6">
    <source>
        <dbReference type="SMART" id="SM00849"/>
    </source>
</evidence>
<comment type="caution">
    <text evidence="7">The sequence shown here is derived from an EMBL/GenBank/DDBJ whole genome shotgun (WGS) entry which is preliminary data.</text>
</comment>
<protein>
    <submittedName>
        <fullName evidence="7">MBL fold metallo-hydrolase</fullName>
    </submittedName>
</protein>
<dbReference type="Gene3D" id="3.60.15.10">
    <property type="entry name" value="Ribonuclease Z/Hydroxyacylglutathione hydrolase-like"/>
    <property type="match status" value="1"/>
</dbReference>
<dbReference type="Pfam" id="PF00753">
    <property type="entry name" value="Lactamase_B"/>
    <property type="match status" value="1"/>
</dbReference>